<dbReference type="VEuPathDB" id="TriTrypDB:TcIL3000_6_840"/>
<gene>
    <name evidence="1" type="ORF">TCIL3000_6_840</name>
</gene>
<reference evidence="1" key="1">
    <citation type="journal article" date="2012" name="Proc. Natl. Acad. Sci. U.S.A.">
        <title>Antigenic diversity is generated by distinct evolutionary mechanisms in African trypanosome species.</title>
        <authorList>
            <person name="Jackson A.P."/>
            <person name="Berry A."/>
            <person name="Aslett M."/>
            <person name="Allison H.C."/>
            <person name="Burton P."/>
            <person name="Vavrova-Anderson J."/>
            <person name="Brown R."/>
            <person name="Browne H."/>
            <person name="Corton N."/>
            <person name="Hauser H."/>
            <person name="Gamble J."/>
            <person name="Gilderthorp R."/>
            <person name="Marcello L."/>
            <person name="McQuillan J."/>
            <person name="Otto T.D."/>
            <person name="Quail M.A."/>
            <person name="Sanders M.J."/>
            <person name="van Tonder A."/>
            <person name="Ginger M.L."/>
            <person name="Field M.C."/>
            <person name="Barry J.D."/>
            <person name="Hertz-Fowler C."/>
            <person name="Berriman M."/>
        </authorList>
    </citation>
    <scope>NUCLEOTIDE SEQUENCE</scope>
    <source>
        <strain evidence="1">IL3000</strain>
    </source>
</reference>
<dbReference type="AlphaFoldDB" id="G0UN92"/>
<protein>
    <submittedName>
        <fullName evidence="1">Uncharacterized protein</fullName>
    </submittedName>
</protein>
<organism evidence="1">
    <name type="scientific">Trypanosoma congolense (strain IL3000)</name>
    <dbReference type="NCBI Taxonomy" id="1068625"/>
    <lineage>
        <taxon>Eukaryota</taxon>
        <taxon>Discoba</taxon>
        <taxon>Euglenozoa</taxon>
        <taxon>Kinetoplastea</taxon>
        <taxon>Metakinetoplastina</taxon>
        <taxon>Trypanosomatida</taxon>
        <taxon>Trypanosomatidae</taxon>
        <taxon>Trypanosoma</taxon>
        <taxon>Nannomonas</taxon>
    </lineage>
</organism>
<sequence length="256" mass="29919">MIRKTFTARWQCGVHTPHGTVYHGAKMKHWPEQRIPENFKFTEEQRFRSKAIPRDVGTIPRNFVLSVLYRHQPCEVGSLWEYCTHDPDIVLDSKRHLREVLKQAREEEFITFERDTTSSEWLCFLTRERYEEVRQIAAAKAEATSLQSNIRGSAATDTSTFCEKFKEMNGEAKEAHLQRLRKEVADTTRHLRRFQQRDIDYLPYTDLNGKVNFMWWYESRDVQQRGNDALPGASAAALSDHNQDIIKSQLEPAASN</sequence>
<dbReference type="EMBL" id="HE575319">
    <property type="protein sequence ID" value="CCC90852.1"/>
    <property type="molecule type" value="Genomic_DNA"/>
</dbReference>
<accession>G0UN92</accession>
<proteinExistence type="predicted"/>
<evidence type="ECO:0000313" key="1">
    <source>
        <dbReference type="EMBL" id="CCC90852.1"/>
    </source>
</evidence>
<name>G0UN92_TRYCI</name>